<evidence type="ECO:0000313" key="2">
    <source>
        <dbReference type="Proteomes" id="UP001054889"/>
    </source>
</evidence>
<dbReference type="AlphaFoldDB" id="A0AAV5EDU0"/>
<evidence type="ECO:0000313" key="1">
    <source>
        <dbReference type="EMBL" id="GJN20707.1"/>
    </source>
</evidence>
<gene>
    <name evidence="1" type="primary">gb08115</name>
    <name evidence="1" type="ORF">PR202_gb08115</name>
</gene>
<name>A0AAV5EDU0_ELECO</name>
<keyword evidence="2" id="KW-1185">Reference proteome</keyword>
<reference evidence="1" key="2">
    <citation type="submission" date="2021-12" db="EMBL/GenBank/DDBJ databases">
        <title>Resequencing data analysis of finger millet.</title>
        <authorList>
            <person name="Hatakeyama M."/>
            <person name="Aluri S."/>
            <person name="Balachadran M.T."/>
            <person name="Sivarajan S.R."/>
            <person name="Poveda L."/>
            <person name="Shimizu-Inatsugi R."/>
            <person name="Schlapbach R."/>
            <person name="Sreeman S.M."/>
            <person name="Shimizu K.K."/>
        </authorList>
    </citation>
    <scope>NUCLEOTIDE SEQUENCE</scope>
</reference>
<accession>A0AAV5EDU0</accession>
<comment type="caution">
    <text evidence="1">The sequence shown here is derived from an EMBL/GenBank/DDBJ whole genome shotgun (WGS) entry which is preliminary data.</text>
</comment>
<dbReference type="Proteomes" id="UP001054889">
    <property type="component" value="Unassembled WGS sequence"/>
</dbReference>
<organism evidence="1 2">
    <name type="scientific">Eleusine coracana subsp. coracana</name>
    <dbReference type="NCBI Taxonomy" id="191504"/>
    <lineage>
        <taxon>Eukaryota</taxon>
        <taxon>Viridiplantae</taxon>
        <taxon>Streptophyta</taxon>
        <taxon>Embryophyta</taxon>
        <taxon>Tracheophyta</taxon>
        <taxon>Spermatophyta</taxon>
        <taxon>Magnoliopsida</taxon>
        <taxon>Liliopsida</taxon>
        <taxon>Poales</taxon>
        <taxon>Poaceae</taxon>
        <taxon>PACMAD clade</taxon>
        <taxon>Chloridoideae</taxon>
        <taxon>Cynodonteae</taxon>
        <taxon>Eleusininae</taxon>
        <taxon>Eleusine</taxon>
    </lineage>
</organism>
<protein>
    <submittedName>
        <fullName evidence="1">Uncharacterized protein</fullName>
    </submittedName>
</protein>
<reference evidence="1" key="1">
    <citation type="journal article" date="2018" name="DNA Res.">
        <title>Multiple hybrid de novo genome assembly of finger millet, an orphan allotetraploid crop.</title>
        <authorList>
            <person name="Hatakeyama M."/>
            <person name="Aluri S."/>
            <person name="Balachadran M.T."/>
            <person name="Sivarajan S.R."/>
            <person name="Patrignani A."/>
            <person name="Gruter S."/>
            <person name="Poveda L."/>
            <person name="Shimizu-Inatsugi R."/>
            <person name="Baeten J."/>
            <person name="Francoijs K.J."/>
            <person name="Nataraja K.N."/>
            <person name="Reddy Y.A.N."/>
            <person name="Phadnis S."/>
            <person name="Ravikumar R.L."/>
            <person name="Schlapbach R."/>
            <person name="Sreeman S.M."/>
            <person name="Shimizu K.K."/>
        </authorList>
    </citation>
    <scope>NUCLEOTIDE SEQUENCE</scope>
</reference>
<proteinExistence type="predicted"/>
<dbReference type="EMBL" id="BQKI01000075">
    <property type="protein sequence ID" value="GJN20707.1"/>
    <property type="molecule type" value="Genomic_DNA"/>
</dbReference>
<sequence length="128" mass="13813">MTTWLVAPLCYLDDDEDNTTRKSSRKIMLATAMQKVHVYDPETRTLETVLSAVAGDFGAVAEIRGIAHSGSAVYGAASMMESVRAAQAENTSILDRAKRICQHQGVSTSTFSLSPCIASARRENTLTS</sequence>